<dbReference type="EMBL" id="JHQK01000004">
    <property type="protein sequence ID" value="KHN67828.1"/>
    <property type="molecule type" value="Genomic_DNA"/>
</dbReference>
<sequence>MLDKVLDSKQKKTPNLSSNKNCLIIGLKSLHKSYLNNLLAVTAQSTSQEINRYNPAQHLTDILF</sequence>
<dbReference type="Proteomes" id="UP000031012">
    <property type="component" value="Unassembled WGS sequence"/>
</dbReference>
<name>A0A0B2UEN5_9GAMM</name>
<proteinExistence type="predicted"/>
<accession>A0A0B2UEN5</accession>
<reference evidence="1 2" key="1">
    <citation type="submission" date="2014-03" db="EMBL/GenBank/DDBJ databases">
        <title>Genome sequence of the diesel-degrader and plant-growth promoter Acinetobacter oleivorans PF-1 isolated from the roots of poplar tree.</title>
        <authorList>
            <person name="Gkorezis P."/>
            <person name="van Hamme J."/>
            <person name="Rineau F."/>
            <person name="Vangronsveld J."/>
            <person name="Francetti A."/>
        </authorList>
    </citation>
    <scope>NUCLEOTIDE SEQUENCE [LARGE SCALE GENOMIC DNA]</scope>
    <source>
        <strain evidence="1 2">PF1</strain>
    </source>
</reference>
<comment type="caution">
    <text evidence="1">The sequence shown here is derived from an EMBL/GenBank/DDBJ whole genome shotgun (WGS) entry which is preliminary data.</text>
</comment>
<organism evidence="1 2">
    <name type="scientific">Acinetobacter oleivorans</name>
    <dbReference type="NCBI Taxonomy" id="1148157"/>
    <lineage>
        <taxon>Bacteria</taxon>
        <taxon>Pseudomonadati</taxon>
        <taxon>Pseudomonadota</taxon>
        <taxon>Gammaproteobacteria</taxon>
        <taxon>Moraxellales</taxon>
        <taxon>Moraxellaceae</taxon>
        <taxon>Acinetobacter</taxon>
    </lineage>
</organism>
<dbReference type="AlphaFoldDB" id="A0A0B2UEN5"/>
<gene>
    <name evidence="1" type="ORF">DH17_12060</name>
</gene>
<protein>
    <submittedName>
        <fullName evidence="1">Uncharacterized protein</fullName>
    </submittedName>
</protein>
<evidence type="ECO:0000313" key="1">
    <source>
        <dbReference type="EMBL" id="KHN67828.1"/>
    </source>
</evidence>
<evidence type="ECO:0000313" key="2">
    <source>
        <dbReference type="Proteomes" id="UP000031012"/>
    </source>
</evidence>